<evidence type="ECO:0000256" key="1">
    <source>
        <dbReference type="ARBA" id="ARBA00010641"/>
    </source>
</evidence>
<organism evidence="7 9">
    <name type="scientific">Anaerobacillus isosaccharinicus</name>
    <dbReference type="NCBI Taxonomy" id="1532552"/>
    <lineage>
        <taxon>Bacteria</taxon>
        <taxon>Bacillati</taxon>
        <taxon>Bacillota</taxon>
        <taxon>Bacilli</taxon>
        <taxon>Bacillales</taxon>
        <taxon>Bacillaceae</taxon>
        <taxon>Anaerobacillus</taxon>
    </lineage>
</organism>
<dbReference type="EMBL" id="LQXD01000035">
    <property type="protein sequence ID" value="OIJ22703.1"/>
    <property type="molecule type" value="Genomic_DNA"/>
</dbReference>
<keyword evidence="2" id="KW-0805">Transcription regulation</keyword>
<dbReference type="AlphaFoldDB" id="A0A1S2ME53"/>
<reference evidence="8 9" key="3">
    <citation type="journal article" date="2019" name="Int. J. Syst. Evol. Microbiol.">
        <title>Anaerobacillus isosaccharinicus sp. nov., an alkaliphilic bacterium which degrades isosaccharinic acid.</title>
        <authorList>
            <person name="Bassil N.M."/>
            <person name="Lloyd J.R."/>
        </authorList>
    </citation>
    <scope>NUCLEOTIDE SEQUENCE [LARGE SCALE GENOMIC DNA]</scope>
    <source>
        <strain evidence="8 9">NB2006</strain>
    </source>
</reference>
<dbReference type="Pfam" id="PF08281">
    <property type="entry name" value="Sigma70_r4_2"/>
    <property type="match status" value="1"/>
</dbReference>
<dbReference type="EMBL" id="CP063356">
    <property type="protein sequence ID" value="QOY35093.1"/>
    <property type="molecule type" value="Genomic_DNA"/>
</dbReference>
<dbReference type="GO" id="GO:0003677">
    <property type="term" value="F:DNA binding"/>
    <property type="evidence" value="ECO:0007669"/>
    <property type="project" value="InterPro"/>
</dbReference>
<reference evidence="7 9" key="1">
    <citation type="submission" date="2016-10" db="EMBL/GenBank/DDBJ databases">
        <title>Draft genome sequences of four alkaliphilic bacteria belonging to the Anaerobacillus genus.</title>
        <authorList>
            <person name="Bassil N.M."/>
            <person name="Lloyd J.R."/>
        </authorList>
    </citation>
    <scope>NUCLEOTIDE SEQUENCE [LARGE SCALE GENOMIC DNA]</scope>
    <source>
        <strain evidence="7 9">NB2006</strain>
    </source>
</reference>
<dbReference type="PANTHER" id="PTHR43133">
    <property type="entry name" value="RNA POLYMERASE ECF-TYPE SIGMA FACTO"/>
    <property type="match status" value="1"/>
</dbReference>
<gene>
    <name evidence="8" type="ORF">AWH56_020685</name>
    <name evidence="7" type="ORF">AWH56_05080</name>
</gene>
<dbReference type="SUPFAM" id="SSF88659">
    <property type="entry name" value="Sigma3 and sigma4 domains of RNA polymerase sigma factors"/>
    <property type="match status" value="1"/>
</dbReference>
<dbReference type="InterPro" id="IPR013324">
    <property type="entry name" value="RNA_pol_sigma_r3/r4-like"/>
</dbReference>
<dbReference type="KEGG" id="aia:AWH56_020685"/>
<dbReference type="CDD" id="cd06171">
    <property type="entry name" value="Sigma70_r4"/>
    <property type="match status" value="1"/>
</dbReference>
<dbReference type="RefSeq" id="WP_071316092.1">
    <property type="nucleotide sequence ID" value="NZ_CP063356.2"/>
</dbReference>
<proteinExistence type="inferred from homology"/>
<keyword evidence="4" id="KW-0804">Transcription</keyword>
<dbReference type="NCBIfam" id="TIGR02937">
    <property type="entry name" value="sigma70-ECF"/>
    <property type="match status" value="1"/>
</dbReference>
<protein>
    <submittedName>
        <fullName evidence="7">RNA polymerase subunit sigma-70</fullName>
    </submittedName>
    <submittedName>
        <fullName evidence="8">Sigma-70 family RNA polymerase sigma factor</fullName>
    </submittedName>
</protein>
<dbReference type="PANTHER" id="PTHR43133:SF60">
    <property type="entry name" value="RNA POLYMERASE SIGMA FACTOR SIGV"/>
    <property type="match status" value="1"/>
</dbReference>
<evidence type="ECO:0000256" key="4">
    <source>
        <dbReference type="ARBA" id="ARBA00023163"/>
    </source>
</evidence>
<evidence type="ECO:0000259" key="6">
    <source>
        <dbReference type="Pfam" id="PF08281"/>
    </source>
</evidence>
<keyword evidence="3" id="KW-0731">Sigma factor</keyword>
<dbReference type="InterPro" id="IPR013249">
    <property type="entry name" value="RNA_pol_sigma70_r4_t2"/>
</dbReference>
<sequence>MSDQGHLEEKIEQIYDEYYRDVYHFLICFTGSRNEAEDLTQEVFIQVLKSLSSFNRQYRLKTWVLTIARNVAVDHFRRSKFTSIFKEGFFTGLVSKEQNPDEVLETKEQKEVVHAAISNLKPNYRSVIILRGINELSIRETADILGCSEAKVKVDYFRGLKKLESNLKFDLEEGTEHAK</sequence>
<evidence type="ECO:0000256" key="2">
    <source>
        <dbReference type="ARBA" id="ARBA00023015"/>
    </source>
</evidence>
<dbReference type="Gene3D" id="1.10.1740.10">
    <property type="match status" value="1"/>
</dbReference>
<dbReference type="OrthoDB" id="2470848at2"/>
<dbReference type="InterPro" id="IPR039425">
    <property type="entry name" value="RNA_pol_sigma-70-like"/>
</dbReference>
<evidence type="ECO:0000259" key="5">
    <source>
        <dbReference type="Pfam" id="PF04542"/>
    </source>
</evidence>
<dbReference type="Gene3D" id="1.10.10.10">
    <property type="entry name" value="Winged helix-like DNA-binding domain superfamily/Winged helix DNA-binding domain"/>
    <property type="match status" value="1"/>
</dbReference>
<reference evidence="8" key="4">
    <citation type="submission" date="2020-10" db="EMBL/GenBank/DDBJ databases">
        <authorList>
            <person name="Bassil N.M."/>
            <person name="Lloyd J.R."/>
        </authorList>
    </citation>
    <scope>NUCLEOTIDE SEQUENCE</scope>
    <source>
        <strain evidence="8">NB2006</strain>
    </source>
</reference>
<dbReference type="SUPFAM" id="SSF88946">
    <property type="entry name" value="Sigma2 domain of RNA polymerase sigma factors"/>
    <property type="match status" value="1"/>
</dbReference>
<keyword evidence="9" id="KW-1185">Reference proteome</keyword>
<dbReference type="GO" id="GO:0006352">
    <property type="term" value="P:DNA-templated transcription initiation"/>
    <property type="evidence" value="ECO:0007669"/>
    <property type="project" value="InterPro"/>
</dbReference>
<evidence type="ECO:0000313" key="7">
    <source>
        <dbReference type="EMBL" id="OIJ22703.1"/>
    </source>
</evidence>
<dbReference type="InterPro" id="IPR007627">
    <property type="entry name" value="RNA_pol_sigma70_r2"/>
</dbReference>
<evidence type="ECO:0000313" key="8">
    <source>
        <dbReference type="EMBL" id="QOY35093.1"/>
    </source>
</evidence>
<accession>A0A1S2ME53</accession>
<dbReference type="InterPro" id="IPR036388">
    <property type="entry name" value="WH-like_DNA-bd_sf"/>
</dbReference>
<dbReference type="Pfam" id="PF04542">
    <property type="entry name" value="Sigma70_r2"/>
    <property type="match status" value="1"/>
</dbReference>
<name>A0A1S2ME53_9BACI</name>
<evidence type="ECO:0000256" key="3">
    <source>
        <dbReference type="ARBA" id="ARBA00023082"/>
    </source>
</evidence>
<dbReference type="InterPro" id="IPR013325">
    <property type="entry name" value="RNA_pol_sigma_r2"/>
</dbReference>
<dbReference type="GO" id="GO:0016987">
    <property type="term" value="F:sigma factor activity"/>
    <property type="evidence" value="ECO:0007669"/>
    <property type="project" value="UniProtKB-KW"/>
</dbReference>
<feature type="domain" description="RNA polymerase sigma-70 region 2" evidence="5">
    <location>
        <begin position="14"/>
        <end position="80"/>
    </location>
</feature>
<feature type="domain" description="RNA polymerase sigma factor 70 region 4 type 2" evidence="6">
    <location>
        <begin position="112"/>
        <end position="163"/>
    </location>
</feature>
<evidence type="ECO:0000313" key="9">
    <source>
        <dbReference type="Proteomes" id="UP000180175"/>
    </source>
</evidence>
<dbReference type="Proteomes" id="UP000180175">
    <property type="component" value="Chromosome"/>
</dbReference>
<comment type="similarity">
    <text evidence="1">Belongs to the sigma-70 factor family. ECF subfamily.</text>
</comment>
<dbReference type="InterPro" id="IPR014284">
    <property type="entry name" value="RNA_pol_sigma-70_dom"/>
</dbReference>
<reference evidence="8 9" key="2">
    <citation type="journal article" date="2017" name="Genome Announc.">
        <title>Draft Genome Sequences of Four Alkaliphilic Bacteria Belonging to the Anaerobacillus Genus.</title>
        <authorList>
            <person name="Bassil N.M."/>
            <person name="Lloyd J.R."/>
        </authorList>
    </citation>
    <scope>NUCLEOTIDE SEQUENCE [LARGE SCALE GENOMIC DNA]</scope>
    <source>
        <strain evidence="8 9">NB2006</strain>
    </source>
</reference>